<comment type="caution">
    <text evidence="15">The sequence shown here is derived from an EMBL/GenBank/DDBJ whole genome shotgun (WGS) entry which is preliminary data.</text>
</comment>
<evidence type="ECO:0000256" key="1">
    <source>
        <dbReference type="ARBA" id="ARBA00001966"/>
    </source>
</evidence>
<comment type="cofactor">
    <cofactor evidence="13">
        <name>Mg(2+)</name>
        <dbReference type="ChEBI" id="CHEBI:18420"/>
    </cofactor>
    <cofactor evidence="13">
        <name>Mn(2+)</name>
        <dbReference type="ChEBI" id="CHEBI:29035"/>
    </cofactor>
    <text evidence="13">Mg(2+) or Mn(2+) required for ssDNA cleavage activity.</text>
</comment>
<evidence type="ECO:0000259" key="14">
    <source>
        <dbReference type="Pfam" id="PF01930"/>
    </source>
</evidence>
<dbReference type="Gene3D" id="3.90.320.10">
    <property type="match status" value="1"/>
</dbReference>
<evidence type="ECO:0000256" key="5">
    <source>
        <dbReference type="ARBA" id="ARBA00022722"/>
    </source>
</evidence>
<feature type="domain" description="DUF83" evidence="14">
    <location>
        <begin position="12"/>
        <end position="198"/>
    </location>
</feature>
<evidence type="ECO:0000256" key="6">
    <source>
        <dbReference type="ARBA" id="ARBA00022723"/>
    </source>
</evidence>
<dbReference type="PANTHER" id="PTHR36531">
    <property type="entry name" value="CRISPR-ASSOCIATED EXONUCLEASE CAS4"/>
    <property type="match status" value="1"/>
</dbReference>
<comment type="cofactor">
    <cofactor evidence="13">
        <name>iron-sulfur cluster</name>
        <dbReference type="ChEBI" id="CHEBI:30408"/>
    </cofactor>
</comment>
<evidence type="ECO:0000256" key="2">
    <source>
        <dbReference type="ARBA" id="ARBA00009189"/>
    </source>
</evidence>
<evidence type="ECO:0000256" key="4">
    <source>
        <dbReference type="ARBA" id="ARBA00020049"/>
    </source>
</evidence>
<evidence type="ECO:0000256" key="8">
    <source>
        <dbReference type="ARBA" id="ARBA00022839"/>
    </source>
</evidence>
<evidence type="ECO:0000256" key="3">
    <source>
        <dbReference type="ARBA" id="ARBA00012768"/>
    </source>
</evidence>
<evidence type="ECO:0000256" key="12">
    <source>
        <dbReference type="ARBA" id="ARBA00023211"/>
    </source>
</evidence>
<dbReference type="InterPro" id="IPR011604">
    <property type="entry name" value="PDDEXK-like_dom_sf"/>
</dbReference>
<dbReference type="AlphaFoldDB" id="A0AAX0Q818"/>
<dbReference type="EMBL" id="LMVO01000011">
    <property type="protein sequence ID" value="PAV09581.1"/>
    <property type="molecule type" value="Genomic_DNA"/>
</dbReference>
<accession>A0AAX0Q818</accession>
<keyword evidence="5 13" id="KW-0540">Nuclease</keyword>
<dbReference type="GO" id="GO:0004527">
    <property type="term" value="F:exonuclease activity"/>
    <property type="evidence" value="ECO:0007669"/>
    <property type="project" value="UniProtKB-KW"/>
</dbReference>
<evidence type="ECO:0000313" key="15">
    <source>
        <dbReference type="EMBL" id="PAV09581.1"/>
    </source>
</evidence>
<keyword evidence="12 13" id="KW-0464">Manganese</keyword>
<keyword evidence="8 13" id="KW-0269">Exonuclease</keyword>
<dbReference type="Pfam" id="PF01930">
    <property type="entry name" value="Cas_Cas4"/>
    <property type="match status" value="1"/>
</dbReference>
<comment type="similarity">
    <text evidence="2 13">Belongs to the CRISPR-associated exonuclease Cas4 family.</text>
</comment>
<dbReference type="GO" id="GO:0051536">
    <property type="term" value="F:iron-sulfur cluster binding"/>
    <property type="evidence" value="ECO:0007669"/>
    <property type="project" value="UniProtKB-KW"/>
</dbReference>
<keyword evidence="10 13" id="KW-0411">Iron-sulfur</keyword>
<dbReference type="InterPro" id="IPR013343">
    <property type="entry name" value="CRISPR-assoc_prot_Cas4"/>
</dbReference>
<organism evidence="15 16">
    <name type="scientific">Methanocorpusculum parvum</name>
    <dbReference type="NCBI Taxonomy" id="2193"/>
    <lineage>
        <taxon>Archaea</taxon>
        <taxon>Methanobacteriati</taxon>
        <taxon>Methanobacteriota</taxon>
        <taxon>Stenosarchaea group</taxon>
        <taxon>Methanomicrobia</taxon>
        <taxon>Methanomicrobiales</taxon>
        <taxon>Methanocorpusculaceae</taxon>
        <taxon>Methanocorpusculum</taxon>
    </lineage>
</organism>
<dbReference type="Proteomes" id="UP000243820">
    <property type="component" value="Unassembled WGS sequence"/>
</dbReference>
<evidence type="ECO:0000256" key="13">
    <source>
        <dbReference type="RuleBase" id="RU365022"/>
    </source>
</evidence>
<keyword evidence="16" id="KW-1185">Reference proteome</keyword>
<proteinExistence type="inferred from homology"/>
<gene>
    <name evidence="15" type="ORF">ASJ83_06535</name>
</gene>
<evidence type="ECO:0000256" key="7">
    <source>
        <dbReference type="ARBA" id="ARBA00022801"/>
    </source>
</evidence>
<dbReference type="GO" id="GO:0046872">
    <property type="term" value="F:metal ion binding"/>
    <property type="evidence" value="ECO:0007669"/>
    <property type="project" value="UniProtKB-KW"/>
</dbReference>
<evidence type="ECO:0000256" key="9">
    <source>
        <dbReference type="ARBA" id="ARBA00023004"/>
    </source>
</evidence>
<comment type="function">
    <text evidence="13">CRISPR (clustered regularly interspaced short palindromic repeat) is an adaptive immune system that provides protection against mobile genetic elements (viruses, transposable elements and conjugative plasmids). CRISPR clusters contain sequences complementary to antecedent mobile elements and target invading nucleic acids. CRISPR clusters are transcribed and processed into CRISPR RNA (crRNA).</text>
</comment>
<comment type="cofactor">
    <cofactor evidence="1">
        <name>[4Fe-4S] cluster</name>
        <dbReference type="ChEBI" id="CHEBI:49883"/>
    </cofactor>
</comment>
<keyword evidence="11 13" id="KW-0051">Antiviral defense</keyword>
<dbReference type="GO" id="GO:0051607">
    <property type="term" value="P:defense response to virus"/>
    <property type="evidence" value="ECO:0007669"/>
    <property type="project" value="UniProtKB-KW"/>
</dbReference>
<keyword evidence="9 13" id="KW-0408">Iron</keyword>
<evidence type="ECO:0000313" key="16">
    <source>
        <dbReference type="Proteomes" id="UP000243820"/>
    </source>
</evidence>
<keyword evidence="7 13" id="KW-0378">Hydrolase</keyword>
<dbReference type="PANTHER" id="PTHR36531:SF6">
    <property type="entry name" value="DNA REPLICATION ATP-DEPENDENT HELICASE_NUCLEASE DNA2"/>
    <property type="match status" value="1"/>
</dbReference>
<dbReference type="NCBIfam" id="TIGR00372">
    <property type="entry name" value="cas4"/>
    <property type="match status" value="1"/>
</dbReference>
<keyword evidence="6 13" id="KW-0479">Metal-binding</keyword>
<protein>
    <recommendedName>
        <fullName evidence="4 13">CRISPR-associated exonuclease Cas4</fullName>
        <ecNumber evidence="3 13">3.1.12.1</ecNumber>
    </recommendedName>
</protein>
<name>A0AAX0Q818_9EURY</name>
<reference evidence="15 16" key="1">
    <citation type="journal article" date="2017" name="BMC Genomics">
        <title>Genomic analysis of methanogenic archaea reveals a shift towards energy conservation.</title>
        <authorList>
            <person name="Gilmore S.P."/>
            <person name="Henske J.K."/>
            <person name="Sexton J.A."/>
            <person name="Solomon K.V."/>
            <person name="Seppala S."/>
            <person name="Yoo J.I."/>
            <person name="Huyett L.M."/>
            <person name="Pressman A."/>
            <person name="Cogan J.Z."/>
            <person name="Kivenson V."/>
            <person name="Peng X."/>
            <person name="Tan Y."/>
            <person name="Valentine D.L."/>
            <person name="O'Malley M.A."/>
        </authorList>
    </citation>
    <scope>NUCLEOTIDE SEQUENCE [LARGE SCALE GENOMIC DNA]</scope>
    <source>
        <strain evidence="15 16">XII</strain>
    </source>
</reference>
<dbReference type="InterPro" id="IPR051827">
    <property type="entry name" value="Cas4_exonuclease"/>
</dbReference>
<dbReference type="InterPro" id="IPR022765">
    <property type="entry name" value="Dna2/Cas4_DUF83"/>
</dbReference>
<evidence type="ECO:0000256" key="10">
    <source>
        <dbReference type="ARBA" id="ARBA00023014"/>
    </source>
</evidence>
<dbReference type="EC" id="3.1.12.1" evidence="3 13"/>
<evidence type="ECO:0000256" key="11">
    <source>
        <dbReference type="ARBA" id="ARBA00023118"/>
    </source>
</evidence>
<sequence>MCMDDTNAMITVSDVLEYMFCPRFIFYMYCLTISQYEGRRFKVQTGRDVHEKKRITNPDYFRKKLGVCGRCQEVYLSSETHHIKAIVDDVLTFDDGTMGPFEYKFSEFKGRIPETYEMQLAFQALLIQEVYHSKVTRGYICFVRSQNVVKEVPISEEMIDSLAEIVQSILSIIQEGYYPKKTIITNRCDDCTYRKICV</sequence>